<feature type="domain" description="DUF7730" evidence="1">
    <location>
        <begin position="41"/>
        <end position="110"/>
    </location>
</feature>
<dbReference type="InterPro" id="IPR056632">
    <property type="entry name" value="DUF7730"/>
</dbReference>
<reference evidence="2" key="1">
    <citation type="journal article" date="2020" name="Stud. Mycol.">
        <title>101 Dothideomycetes genomes: a test case for predicting lifestyles and emergence of pathogens.</title>
        <authorList>
            <person name="Haridas S."/>
            <person name="Albert R."/>
            <person name="Binder M."/>
            <person name="Bloem J."/>
            <person name="Labutti K."/>
            <person name="Salamov A."/>
            <person name="Andreopoulos B."/>
            <person name="Baker S."/>
            <person name="Barry K."/>
            <person name="Bills G."/>
            <person name="Bluhm B."/>
            <person name="Cannon C."/>
            <person name="Castanera R."/>
            <person name="Culley D."/>
            <person name="Daum C."/>
            <person name="Ezra D."/>
            <person name="Gonzalez J."/>
            <person name="Henrissat B."/>
            <person name="Kuo A."/>
            <person name="Liang C."/>
            <person name="Lipzen A."/>
            <person name="Lutzoni F."/>
            <person name="Magnuson J."/>
            <person name="Mondo S."/>
            <person name="Nolan M."/>
            <person name="Ohm R."/>
            <person name="Pangilinan J."/>
            <person name="Park H.-J."/>
            <person name="Ramirez L."/>
            <person name="Alfaro M."/>
            <person name="Sun H."/>
            <person name="Tritt A."/>
            <person name="Yoshinaga Y."/>
            <person name="Zwiers L.-H."/>
            <person name="Turgeon B."/>
            <person name="Goodwin S."/>
            <person name="Spatafora J."/>
            <person name="Crous P."/>
            <person name="Grigoriev I."/>
        </authorList>
    </citation>
    <scope>NUCLEOTIDE SEQUENCE</scope>
    <source>
        <strain evidence="2">CBS 122681</strain>
    </source>
</reference>
<dbReference type="Pfam" id="PF24864">
    <property type="entry name" value="DUF7730"/>
    <property type="match status" value="2"/>
</dbReference>
<dbReference type="AlphaFoldDB" id="A0A6A6TKK8"/>
<keyword evidence="3" id="KW-1185">Reference proteome</keyword>
<dbReference type="PANTHER" id="PTHR38790:SF4">
    <property type="entry name" value="2EXR DOMAIN-CONTAINING PROTEIN"/>
    <property type="match status" value="1"/>
</dbReference>
<gene>
    <name evidence="2" type="ORF">K491DRAFT_712285</name>
</gene>
<dbReference type="Proteomes" id="UP000799324">
    <property type="component" value="Unassembled WGS sequence"/>
</dbReference>
<name>A0A6A6TKK8_9PLEO</name>
<evidence type="ECO:0000259" key="1">
    <source>
        <dbReference type="Pfam" id="PF24864"/>
    </source>
</evidence>
<protein>
    <recommendedName>
        <fullName evidence="1">DUF7730 domain-containing protein</fullName>
    </recommendedName>
</protein>
<sequence length="334" mass="38972">MIYAYVSAGHIILIERVHGATRLRASLTQRSGDLSSRPNVPVSHIFNIRLACRQIASETQDFSYRVYHDNIFSFPDRLALLYFQCYVPLARRDLITSLHLPWHFAAPETLGNDFLLGGNVAECDPVTAMLWNTAHCILFRLPGELRNIIYEYVASGHIIFVRQGLMREDFAASLAQGWKESFQPENSASRLANLRLTCRQIASETQNLTSMIFRNNIFSFHRCFALNDFRRQAKPSLRNLIESVYLPWKADDFLFYGFPLITTKVYDDFANVRRVYVPHPTFRFKGDPERWDDHWLRFKRGLVKQSHLELVYVDHDSFIKDPRQFIESQPNYIV</sequence>
<dbReference type="OrthoDB" id="3793866at2759"/>
<accession>A0A6A6TKK8</accession>
<dbReference type="PANTHER" id="PTHR38790">
    <property type="entry name" value="2EXR DOMAIN-CONTAINING PROTEIN-RELATED"/>
    <property type="match status" value="1"/>
</dbReference>
<dbReference type="EMBL" id="MU004304">
    <property type="protein sequence ID" value="KAF2659737.1"/>
    <property type="molecule type" value="Genomic_DNA"/>
</dbReference>
<proteinExistence type="predicted"/>
<evidence type="ECO:0000313" key="3">
    <source>
        <dbReference type="Proteomes" id="UP000799324"/>
    </source>
</evidence>
<evidence type="ECO:0000313" key="2">
    <source>
        <dbReference type="EMBL" id="KAF2659737.1"/>
    </source>
</evidence>
<feature type="domain" description="DUF7730" evidence="1">
    <location>
        <begin position="135"/>
        <end position="260"/>
    </location>
</feature>
<organism evidence="2 3">
    <name type="scientific">Lophiostoma macrostomum CBS 122681</name>
    <dbReference type="NCBI Taxonomy" id="1314788"/>
    <lineage>
        <taxon>Eukaryota</taxon>
        <taxon>Fungi</taxon>
        <taxon>Dikarya</taxon>
        <taxon>Ascomycota</taxon>
        <taxon>Pezizomycotina</taxon>
        <taxon>Dothideomycetes</taxon>
        <taxon>Pleosporomycetidae</taxon>
        <taxon>Pleosporales</taxon>
        <taxon>Lophiostomataceae</taxon>
        <taxon>Lophiostoma</taxon>
    </lineage>
</organism>